<reference evidence="1 2" key="1">
    <citation type="journal article" date="2013" name="Genome Announc.">
        <title>Draft Genome Sequence of Streptomyces viridochromogenes Strain Tu57, Producer of Avilamycin.</title>
        <authorList>
            <person name="Gruning B.A."/>
            <person name="Erxleben A."/>
            <person name="Hahnlein A."/>
            <person name="Gunther S."/>
        </authorList>
    </citation>
    <scope>NUCLEOTIDE SEQUENCE [LARGE SCALE GENOMIC DNA]</scope>
    <source>
        <strain evidence="1 2">Tue57</strain>
    </source>
</reference>
<dbReference type="Proteomes" id="UP000011205">
    <property type="component" value="Unassembled WGS sequence"/>
</dbReference>
<sequence length="39" mass="4634">MQAAVAHRRRAEEQQRLDHTLVMLRVTIDRAEQPHWGQV</sequence>
<evidence type="ECO:0000313" key="2">
    <source>
        <dbReference type="Proteomes" id="UP000011205"/>
    </source>
</evidence>
<dbReference type="PATRIC" id="fig|1160705.3.peg.7612"/>
<name>L8P7M8_STRVR</name>
<accession>L8P7M8</accession>
<proteinExistence type="predicted"/>
<comment type="caution">
    <text evidence="1">The sequence shown here is derived from an EMBL/GenBank/DDBJ whole genome shotgun (WGS) entry which is preliminary data.</text>
</comment>
<dbReference type="EMBL" id="AMLP01000236">
    <property type="protein sequence ID" value="ELS51302.1"/>
    <property type="molecule type" value="Genomic_DNA"/>
</dbReference>
<protein>
    <submittedName>
        <fullName evidence="1">Uncharacterized protein</fullName>
    </submittedName>
</protein>
<evidence type="ECO:0000313" key="1">
    <source>
        <dbReference type="EMBL" id="ELS51302.1"/>
    </source>
</evidence>
<dbReference type="AlphaFoldDB" id="L8P7M8"/>
<gene>
    <name evidence="1" type="ORF">STVIR_7701</name>
</gene>
<organism evidence="1 2">
    <name type="scientific">Streptomyces viridochromogenes Tue57</name>
    <dbReference type="NCBI Taxonomy" id="1160705"/>
    <lineage>
        <taxon>Bacteria</taxon>
        <taxon>Bacillati</taxon>
        <taxon>Actinomycetota</taxon>
        <taxon>Actinomycetes</taxon>
        <taxon>Kitasatosporales</taxon>
        <taxon>Streptomycetaceae</taxon>
        <taxon>Streptomyces</taxon>
    </lineage>
</organism>